<name>A0A2S6A5K7_9NOCA</name>
<comment type="caution">
    <text evidence="2">The sequence shown here is derived from an EMBL/GenBank/DDBJ whole genome shotgun (WGS) entry which is preliminary data.</text>
</comment>
<evidence type="ECO:0000256" key="1">
    <source>
        <dbReference type="SAM" id="MobiDB-lite"/>
    </source>
</evidence>
<reference evidence="2 3" key="1">
    <citation type="submission" date="2018-02" db="EMBL/GenBank/DDBJ databases">
        <title>8 Nocardia nova and 1 Nocardia cyriacigeorgica strain used for evolution to TMP-SMX.</title>
        <authorList>
            <person name="Mehta H."/>
            <person name="Weng J."/>
            <person name="Shamoo Y."/>
        </authorList>
    </citation>
    <scope>NUCLEOTIDE SEQUENCE [LARGE SCALE GENOMIC DNA]</scope>
    <source>
        <strain evidence="2 3">BAA2227</strain>
    </source>
</reference>
<dbReference type="EMBL" id="PSZD01000009">
    <property type="protein sequence ID" value="PPJ27586.1"/>
    <property type="molecule type" value="Genomic_DNA"/>
</dbReference>
<sequence length="167" mass="18776">MSFMTPSALFFQLGTEYRRRVHLSLCEDALPTWIGYVREKPSALRYRDSVVGMRHDVDVELPADALRSAGAGVDLADVGNRYLEPITALQDDDLAFPDPVEFAYYAIYNCFRKYVGGDNIEDWLIVNQALSAHDSDQAAPRLTRTINEITRTPPANRPTASHDSRGR</sequence>
<organism evidence="2 3">
    <name type="scientific">Nocardia nova</name>
    <dbReference type="NCBI Taxonomy" id="37330"/>
    <lineage>
        <taxon>Bacteria</taxon>
        <taxon>Bacillati</taxon>
        <taxon>Actinomycetota</taxon>
        <taxon>Actinomycetes</taxon>
        <taxon>Mycobacteriales</taxon>
        <taxon>Nocardiaceae</taxon>
        <taxon>Nocardia</taxon>
    </lineage>
</organism>
<evidence type="ECO:0000313" key="3">
    <source>
        <dbReference type="Proteomes" id="UP000238356"/>
    </source>
</evidence>
<accession>A0A2S6A5K7</accession>
<evidence type="ECO:0000313" key="2">
    <source>
        <dbReference type="EMBL" id="PPJ27586.1"/>
    </source>
</evidence>
<proteinExistence type="predicted"/>
<gene>
    <name evidence="2" type="ORF">C5F51_16180</name>
</gene>
<dbReference type="Proteomes" id="UP000238356">
    <property type="component" value="Unassembled WGS sequence"/>
</dbReference>
<dbReference type="AlphaFoldDB" id="A0A2S6A5K7"/>
<keyword evidence="3" id="KW-1185">Reference proteome</keyword>
<protein>
    <submittedName>
        <fullName evidence="2">Uncharacterized protein</fullName>
    </submittedName>
</protein>
<feature type="region of interest" description="Disordered" evidence="1">
    <location>
        <begin position="148"/>
        <end position="167"/>
    </location>
</feature>